<gene>
    <name evidence="1" type="ORF">CBA19CS22_39560</name>
</gene>
<protein>
    <submittedName>
        <fullName evidence="1">Uncharacterized protein</fullName>
    </submittedName>
</protein>
<proteinExistence type="predicted"/>
<keyword evidence="2" id="KW-1185">Reference proteome</keyword>
<comment type="caution">
    <text evidence="1">The sequence shown here is derived from an EMBL/GenBank/DDBJ whole genome shotgun (WGS) entry which is preliminary data.</text>
</comment>
<reference evidence="1" key="1">
    <citation type="submission" date="2021-09" db="EMBL/GenBank/DDBJ databases">
        <title>Isolation and characterization of 3-chlorobenzoate degrading bacteria from soils in Shizuoka.</title>
        <authorList>
            <person name="Ifat A."/>
            <person name="Ogawa N."/>
            <person name="Kimbara K."/>
            <person name="Moriuchi R."/>
            <person name="Dohra H."/>
            <person name="Shintani M."/>
        </authorList>
    </citation>
    <scope>NUCLEOTIDE SEQUENCE</scope>
    <source>
        <strain evidence="1">19CS2-2</strain>
    </source>
</reference>
<name>A0ACB5R5U3_9BURK</name>
<evidence type="ECO:0000313" key="1">
    <source>
        <dbReference type="EMBL" id="GJH22776.1"/>
    </source>
</evidence>
<accession>A0ACB5R5U3</accession>
<sequence length="102" mass="11749">MKSPYFSLKNLAFQTPGAPIEHQLNLTAAMDELRKYALHGGQWDAAMLALEYLEDTRPELQRFCDEMRVSFLCDDADGDNTKIRLARRAYNRMVDRLNGQPL</sequence>
<evidence type="ECO:0000313" key="2">
    <source>
        <dbReference type="Proteomes" id="UP001055013"/>
    </source>
</evidence>
<organism evidence="1 2">
    <name type="scientific">Caballeronia novacaledonica</name>
    <dbReference type="NCBI Taxonomy" id="1544861"/>
    <lineage>
        <taxon>Bacteria</taxon>
        <taxon>Pseudomonadati</taxon>
        <taxon>Pseudomonadota</taxon>
        <taxon>Betaproteobacteria</taxon>
        <taxon>Burkholderiales</taxon>
        <taxon>Burkholderiaceae</taxon>
        <taxon>Caballeronia</taxon>
    </lineage>
</organism>
<dbReference type="Proteomes" id="UP001055013">
    <property type="component" value="Unassembled WGS sequence"/>
</dbReference>
<dbReference type="EMBL" id="BPUR01000052">
    <property type="protein sequence ID" value="GJH22776.1"/>
    <property type="molecule type" value="Genomic_DNA"/>
</dbReference>